<proteinExistence type="predicted"/>
<feature type="non-terminal residue" evidence="2">
    <location>
        <position position="1"/>
    </location>
</feature>
<name>A0A371F5C7_MUCPR</name>
<reference evidence="2" key="1">
    <citation type="submission" date="2018-05" db="EMBL/GenBank/DDBJ databases">
        <title>Draft genome of Mucuna pruriens seed.</title>
        <authorList>
            <person name="Nnadi N.E."/>
            <person name="Vos R."/>
            <person name="Hasami M.H."/>
            <person name="Devisetty U.K."/>
            <person name="Aguiy J.C."/>
        </authorList>
    </citation>
    <scope>NUCLEOTIDE SEQUENCE [LARGE SCALE GENOMIC DNA]</scope>
    <source>
        <strain evidence="2">JCA_2017</strain>
    </source>
</reference>
<dbReference type="EMBL" id="QJKJ01010499">
    <property type="protein sequence ID" value="RDX73510.1"/>
    <property type="molecule type" value="Genomic_DNA"/>
</dbReference>
<sequence>MTKQGSNENSSCKNCTNSAWKPMRTLGSTNPKERVPSRPESISVQFTFKAYRRMNTLAAPSRSMGIRLSYSMK</sequence>
<organism evidence="2 3">
    <name type="scientific">Mucuna pruriens</name>
    <name type="common">Velvet bean</name>
    <name type="synonym">Dolichos pruriens</name>
    <dbReference type="NCBI Taxonomy" id="157652"/>
    <lineage>
        <taxon>Eukaryota</taxon>
        <taxon>Viridiplantae</taxon>
        <taxon>Streptophyta</taxon>
        <taxon>Embryophyta</taxon>
        <taxon>Tracheophyta</taxon>
        <taxon>Spermatophyta</taxon>
        <taxon>Magnoliopsida</taxon>
        <taxon>eudicotyledons</taxon>
        <taxon>Gunneridae</taxon>
        <taxon>Pentapetalae</taxon>
        <taxon>rosids</taxon>
        <taxon>fabids</taxon>
        <taxon>Fabales</taxon>
        <taxon>Fabaceae</taxon>
        <taxon>Papilionoideae</taxon>
        <taxon>50 kb inversion clade</taxon>
        <taxon>NPAAA clade</taxon>
        <taxon>indigoferoid/millettioid clade</taxon>
        <taxon>Phaseoleae</taxon>
        <taxon>Mucuna</taxon>
    </lineage>
</organism>
<protein>
    <submittedName>
        <fullName evidence="2">Uncharacterized protein</fullName>
    </submittedName>
</protein>
<comment type="caution">
    <text evidence="2">The sequence shown here is derived from an EMBL/GenBank/DDBJ whole genome shotgun (WGS) entry which is preliminary data.</text>
</comment>
<accession>A0A371F5C7</accession>
<gene>
    <name evidence="2" type="ORF">CR513_46885</name>
</gene>
<evidence type="ECO:0000313" key="2">
    <source>
        <dbReference type="EMBL" id="RDX73510.1"/>
    </source>
</evidence>
<evidence type="ECO:0000256" key="1">
    <source>
        <dbReference type="SAM" id="MobiDB-lite"/>
    </source>
</evidence>
<dbReference type="Proteomes" id="UP000257109">
    <property type="component" value="Unassembled WGS sequence"/>
</dbReference>
<keyword evidence="3" id="KW-1185">Reference proteome</keyword>
<feature type="non-terminal residue" evidence="2">
    <location>
        <position position="73"/>
    </location>
</feature>
<feature type="region of interest" description="Disordered" evidence="1">
    <location>
        <begin position="1"/>
        <end position="40"/>
    </location>
</feature>
<dbReference type="AlphaFoldDB" id="A0A371F5C7"/>
<feature type="compositionally biased region" description="Polar residues" evidence="1">
    <location>
        <begin position="1"/>
        <end position="19"/>
    </location>
</feature>
<evidence type="ECO:0000313" key="3">
    <source>
        <dbReference type="Proteomes" id="UP000257109"/>
    </source>
</evidence>